<dbReference type="KEGG" id="bse:Bsel_2072"/>
<gene>
    <name evidence="2" type="ordered locus">Bsel_2072</name>
</gene>
<dbReference type="HOGENOM" id="CLU_2056627_0_0_9"/>
<protein>
    <submittedName>
        <fullName evidence="2">Uncharacterized protein</fullName>
    </submittedName>
</protein>
<evidence type="ECO:0000313" key="2">
    <source>
        <dbReference type="EMBL" id="ADH99576.1"/>
    </source>
</evidence>
<dbReference type="OrthoDB" id="9936041at2"/>
<name>D6XUU0_BACIE</name>
<dbReference type="STRING" id="439292.Bsel_2072"/>
<dbReference type="AlphaFoldDB" id="D6XUU0"/>
<evidence type="ECO:0000256" key="1">
    <source>
        <dbReference type="SAM" id="MobiDB-lite"/>
    </source>
</evidence>
<evidence type="ECO:0000313" key="3">
    <source>
        <dbReference type="Proteomes" id="UP000000271"/>
    </source>
</evidence>
<dbReference type="EMBL" id="CP001791">
    <property type="protein sequence ID" value="ADH99576.1"/>
    <property type="molecule type" value="Genomic_DNA"/>
</dbReference>
<keyword evidence="3" id="KW-1185">Reference proteome</keyword>
<proteinExistence type="predicted"/>
<feature type="compositionally biased region" description="Basic and acidic residues" evidence="1">
    <location>
        <begin position="77"/>
        <end position="97"/>
    </location>
</feature>
<organism evidence="2 3">
    <name type="scientific">Bacillus selenitireducens (strain ATCC 700615 / DSM 15326 / MLS10)</name>
    <dbReference type="NCBI Taxonomy" id="439292"/>
    <lineage>
        <taxon>Bacteria</taxon>
        <taxon>Bacillati</taxon>
        <taxon>Bacillota</taxon>
        <taxon>Bacilli</taxon>
        <taxon>Bacillales</taxon>
        <taxon>Bacillaceae</taxon>
        <taxon>Salisediminibacterium</taxon>
    </lineage>
</organism>
<dbReference type="RefSeq" id="WP_013172998.1">
    <property type="nucleotide sequence ID" value="NC_014219.1"/>
</dbReference>
<sequence length="119" mass="13179">MKSGLLIAAASVLMITVWGAFFYVFFSQPEPSVPGYSQPERETYESVRFVDSVNTILAVQEDSTGDEDTETVVEQQPRPERRYTKDPSEYPDIRDGDAIGYGDGVSVDDLLLGDGSFEN</sequence>
<reference evidence="2" key="1">
    <citation type="submission" date="2009-10" db="EMBL/GenBank/DDBJ databases">
        <title>Complete sequence of Bacillus selenitireducens MLS10.</title>
        <authorList>
            <consortium name="US DOE Joint Genome Institute"/>
            <person name="Lucas S."/>
            <person name="Copeland A."/>
            <person name="Lapidus A."/>
            <person name="Glavina del Rio T."/>
            <person name="Dalin E."/>
            <person name="Tice H."/>
            <person name="Bruce D."/>
            <person name="Goodwin L."/>
            <person name="Pitluck S."/>
            <person name="Sims D."/>
            <person name="Brettin T."/>
            <person name="Detter J.C."/>
            <person name="Han C."/>
            <person name="Larimer F."/>
            <person name="Land M."/>
            <person name="Hauser L."/>
            <person name="Kyrpides N."/>
            <person name="Ovchinnikova G."/>
            <person name="Stolz J."/>
        </authorList>
    </citation>
    <scope>NUCLEOTIDE SEQUENCE [LARGE SCALE GENOMIC DNA]</scope>
    <source>
        <strain evidence="2">MLS10</strain>
    </source>
</reference>
<feature type="region of interest" description="Disordered" evidence="1">
    <location>
        <begin position="59"/>
        <end position="101"/>
    </location>
</feature>
<accession>D6XUU0</accession>
<dbReference type="Proteomes" id="UP000000271">
    <property type="component" value="Chromosome"/>
</dbReference>